<organism evidence="1">
    <name type="scientific">marine metagenome</name>
    <dbReference type="NCBI Taxonomy" id="408172"/>
    <lineage>
        <taxon>unclassified sequences</taxon>
        <taxon>metagenomes</taxon>
        <taxon>ecological metagenomes</taxon>
    </lineage>
</organism>
<accession>A0A382HJR0</accession>
<reference evidence="1" key="1">
    <citation type="submission" date="2018-05" db="EMBL/GenBank/DDBJ databases">
        <authorList>
            <person name="Lanie J.A."/>
            <person name="Ng W.-L."/>
            <person name="Kazmierczak K.M."/>
            <person name="Andrzejewski T.M."/>
            <person name="Davidsen T.M."/>
            <person name="Wayne K.J."/>
            <person name="Tettelin H."/>
            <person name="Glass J.I."/>
            <person name="Rusch D."/>
            <person name="Podicherti R."/>
            <person name="Tsui H.-C.T."/>
            <person name="Winkler M.E."/>
        </authorList>
    </citation>
    <scope>NUCLEOTIDE SEQUENCE</scope>
</reference>
<dbReference type="EMBL" id="UINC01061613">
    <property type="protein sequence ID" value="SVB87372.1"/>
    <property type="molecule type" value="Genomic_DNA"/>
</dbReference>
<sequence length="29" mass="3578">MKKLLAILVLDLLWCNITKYLILNKERRY</sequence>
<evidence type="ECO:0000313" key="1">
    <source>
        <dbReference type="EMBL" id="SVB87372.1"/>
    </source>
</evidence>
<name>A0A382HJR0_9ZZZZ</name>
<feature type="non-terminal residue" evidence="1">
    <location>
        <position position="29"/>
    </location>
</feature>
<gene>
    <name evidence="1" type="ORF">METZ01_LOCUS240226</name>
</gene>
<dbReference type="AlphaFoldDB" id="A0A382HJR0"/>
<protein>
    <submittedName>
        <fullName evidence="1">Uncharacterized protein</fullName>
    </submittedName>
</protein>
<proteinExistence type="predicted"/>